<dbReference type="InterPro" id="IPR016461">
    <property type="entry name" value="COMT-like"/>
</dbReference>
<feature type="active site" description="Proton acceptor" evidence="4">
    <location>
        <position position="253"/>
    </location>
</feature>
<keyword evidence="3" id="KW-0949">S-adenosyl-L-methionine</keyword>
<accession>A0ABD6SC07</accession>
<protein>
    <submittedName>
        <fullName evidence="7">Methyltransferase</fullName>
    </submittedName>
</protein>
<organism evidence="7 8">
    <name type="scientific">Bacillus thuringiensis</name>
    <dbReference type="NCBI Taxonomy" id="1428"/>
    <lineage>
        <taxon>Bacteria</taxon>
        <taxon>Bacillati</taxon>
        <taxon>Bacillota</taxon>
        <taxon>Bacilli</taxon>
        <taxon>Bacillales</taxon>
        <taxon>Bacillaceae</taxon>
        <taxon>Bacillus</taxon>
        <taxon>Bacillus cereus group</taxon>
    </lineage>
</organism>
<feature type="domain" description="O-methyltransferase C-terminal" evidence="5">
    <location>
        <begin position="132"/>
        <end position="322"/>
    </location>
</feature>
<dbReference type="EMBL" id="NTXF01000099">
    <property type="protein sequence ID" value="PEX42022.1"/>
    <property type="molecule type" value="Genomic_DNA"/>
</dbReference>
<name>A0ABD6SC07_BACTU</name>
<dbReference type="PANTHER" id="PTHR43712:SF2">
    <property type="entry name" value="O-METHYLTRANSFERASE CICE"/>
    <property type="match status" value="1"/>
</dbReference>
<feature type="domain" description="O-methyltransferase dimerisation" evidence="6">
    <location>
        <begin position="26"/>
        <end position="98"/>
    </location>
</feature>
<evidence type="ECO:0000256" key="1">
    <source>
        <dbReference type="ARBA" id="ARBA00022603"/>
    </source>
</evidence>
<dbReference type="Pfam" id="PF00891">
    <property type="entry name" value="Methyltransf_2"/>
    <property type="match status" value="1"/>
</dbReference>
<dbReference type="Pfam" id="PF08100">
    <property type="entry name" value="Dimerisation"/>
    <property type="match status" value="1"/>
</dbReference>
<dbReference type="Gene3D" id="1.10.10.10">
    <property type="entry name" value="Winged helix-like DNA-binding domain superfamily/Winged helix DNA-binding domain"/>
    <property type="match status" value="1"/>
</dbReference>
<dbReference type="InterPro" id="IPR036388">
    <property type="entry name" value="WH-like_DNA-bd_sf"/>
</dbReference>
<evidence type="ECO:0000259" key="5">
    <source>
        <dbReference type="Pfam" id="PF00891"/>
    </source>
</evidence>
<proteinExistence type="predicted"/>
<dbReference type="GO" id="GO:0032259">
    <property type="term" value="P:methylation"/>
    <property type="evidence" value="ECO:0007669"/>
    <property type="project" value="UniProtKB-KW"/>
</dbReference>
<evidence type="ECO:0000256" key="4">
    <source>
        <dbReference type="PIRSR" id="PIRSR005739-1"/>
    </source>
</evidence>
<dbReference type="PIRSF" id="PIRSF005739">
    <property type="entry name" value="O-mtase"/>
    <property type="match status" value="1"/>
</dbReference>
<dbReference type="AlphaFoldDB" id="A0ABD6SC07"/>
<dbReference type="SUPFAM" id="SSF46785">
    <property type="entry name" value="Winged helix' DNA-binding domain"/>
    <property type="match status" value="1"/>
</dbReference>
<evidence type="ECO:0000259" key="6">
    <source>
        <dbReference type="Pfam" id="PF08100"/>
    </source>
</evidence>
<dbReference type="Proteomes" id="UP000220502">
    <property type="component" value="Unassembled WGS sequence"/>
</dbReference>
<dbReference type="PROSITE" id="PS51683">
    <property type="entry name" value="SAM_OMT_II"/>
    <property type="match status" value="1"/>
</dbReference>
<keyword evidence="2" id="KW-0808">Transferase</keyword>
<dbReference type="SUPFAM" id="SSF53335">
    <property type="entry name" value="S-adenosyl-L-methionine-dependent methyltransferases"/>
    <property type="match status" value="1"/>
</dbReference>
<evidence type="ECO:0000313" key="7">
    <source>
        <dbReference type="EMBL" id="PEX42022.1"/>
    </source>
</evidence>
<dbReference type="InterPro" id="IPR029063">
    <property type="entry name" value="SAM-dependent_MTases_sf"/>
</dbReference>
<reference evidence="7 8" key="1">
    <citation type="submission" date="2017-09" db="EMBL/GenBank/DDBJ databases">
        <title>Large-scale bioinformatics analysis of Bacillus genomes uncovers conserved roles of natural products in bacterial physiology.</title>
        <authorList>
            <consortium name="Agbiome Team Llc"/>
            <person name="Bleich R.M."/>
            <person name="Kirk G.J."/>
            <person name="Santa Maria K.C."/>
            <person name="Allen S.E."/>
            <person name="Farag S."/>
            <person name="Shank E.A."/>
            <person name="Bowers A."/>
        </authorList>
    </citation>
    <scope>NUCLEOTIDE SEQUENCE [LARGE SCALE GENOMIC DNA]</scope>
    <source>
        <strain evidence="7 8">AFS007900</strain>
    </source>
</reference>
<evidence type="ECO:0000313" key="8">
    <source>
        <dbReference type="Proteomes" id="UP000220502"/>
    </source>
</evidence>
<evidence type="ECO:0000256" key="3">
    <source>
        <dbReference type="ARBA" id="ARBA00022691"/>
    </source>
</evidence>
<keyword evidence="1 7" id="KW-0489">Methyltransferase</keyword>
<sequence length="344" mass="38340">MLEPKEKKQIISDSEAAALFLLEETMGYAYPSAIRAVTLLGVADHLVDGPKTINELANATKADGQRLHRVLRLLASRGIFHEKENGQYELTKAAEYLRTDATVSLRSAVLMLTDETFWRPSGEIAQGVRGVPPFKQIYGTTFWEYWNEKGPSSEDFHSGMSSMSQIENELLVRSYDFSEGSTVVDIAGGFGGLLLKILQKNPTLRGILFDRPQVLERHRLGELGDDTRWELQSGDFFKSCPSGDIYVIKYIMHDWPDEQATRILRSCREAMAPGGRVLIMDPVIPPGNIPHAGKLLDLLVMTIFDGGRERTEEELRQLLAGADLKLNRVIDTGSYVSIVEAVAI</sequence>
<dbReference type="InterPro" id="IPR012967">
    <property type="entry name" value="COMT_dimerisation"/>
</dbReference>
<comment type="caution">
    <text evidence="7">The sequence shown here is derived from an EMBL/GenBank/DDBJ whole genome shotgun (WGS) entry which is preliminary data.</text>
</comment>
<dbReference type="GO" id="GO:0008168">
    <property type="term" value="F:methyltransferase activity"/>
    <property type="evidence" value="ECO:0007669"/>
    <property type="project" value="UniProtKB-KW"/>
</dbReference>
<dbReference type="Gene3D" id="3.40.50.150">
    <property type="entry name" value="Vaccinia Virus protein VP39"/>
    <property type="match status" value="1"/>
</dbReference>
<dbReference type="InterPro" id="IPR036390">
    <property type="entry name" value="WH_DNA-bd_sf"/>
</dbReference>
<dbReference type="PANTHER" id="PTHR43712">
    <property type="entry name" value="PUTATIVE (AFU_ORTHOLOGUE AFUA_4G14580)-RELATED"/>
    <property type="match status" value="1"/>
</dbReference>
<gene>
    <name evidence="7" type="ORF">CN461_31320</name>
</gene>
<evidence type="ECO:0000256" key="2">
    <source>
        <dbReference type="ARBA" id="ARBA00022679"/>
    </source>
</evidence>
<dbReference type="InterPro" id="IPR001077">
    <property type="entry name" value="COMT_C"/>
</dbReference>